<dbReference type="EMBL" id="MFAF01000016">
    <property type="protein sequence ID" value="OGD79065.1"/>
    <property type="molecule type" value="Genomic_DNA"/>
</dbReference>
<evidence type="ECO:0000256" key="5">
    <source>
        <dbReference type="RuleBase" id="RU000677"/>
    </source>
</evidence>
<protein>
    <recommendedName>
        <fullName evidence="6">Succinate--CoA ligase [ADP-forming] subunit alpha</fullName>
        <ecNumber evidence="6">6.2.1.5</ecNumber>
    </recommendedName>
</protein>
<comment type="function">
    <text evidence="6">Succinyl-CoA synthetase functions in the citric acid cycle (TCA), coupling the hydrolysis of succinyl-CoA to the synthesis of either ATP or GTP and thus represents the only step of substrate-level phosphorylation in the TCA. The alpha subunit of the enzyme binds the substrates coenzyme A and phosphate, while succinate binding and nucleotide specificity is provided by the beta subunit.</text>
</comment>
<dbReference type="STRING" id="1817816.A2Y64_06670"/>
<dbReference type="InterPro" id="IPR016102">
    <property type="entry name" value="Succinyl-CoA_synth-like"/>
</dbReference>
<evidence type="ECO:0000256" key="2">
    <source>
        <dbReference type="ARBA" id="ARBA00022741"/>
    </source>
</evidence>
<organism evidence="8 9">
    <name type="scientific">Candidatus Coatesbacteria bacterium RBG_13_66_14</name>
    <dbReference type="NCBI Taxonomy" id="1817816"/>
    <lineage>
        <taxon>Bacteria</taxon>
        <taxon>Candidatus Coatesiibacteriota</taxon>
    </lineage>
</organism>
<dbReference type="PANTHER" id="PTHR11117:SF2">
    <property type="entry name" value="SUCCINATE--COA LIGASE [ADP_GDP-FORMING] SUBUNIT ALPHA, MITOCHONDRIAL"/>
    <property type="match status" value="1"/>
</dbReference>
<dbReference type="GO" id="GO:0006099">
    <property type="term" value="P:tricarboxylic acid cycle"/>
    <property type="evidence" value="ECO:0007669"/>
    <property type="project" value="UniProtKB-UniPathway"/>
</dbReference>
<comment type="pathway">
    <text evidence="6">Carbohydrate metabolism; tricarboxylic acid cycle; succinate from succinyl-CoA (ligase route): step 1/1.</text>
</comment>
<dbReference type="Proteomes" id="UP000177187">
    <property type="component" value="Unassembled WGS sequence"/>
</dbReference>
<name>A0A1F5FHE4_9BACT</name>
<feature type="domain" description="CoA-binding" evidence="7">
    <location>
        <begin position="4"/>
        <end position="100"/>
    </location>
</feature>
<dbReference type="Gene3D" id="3.40.50.720">
    <property type="entry name" value="NAD(P)-binding Rossmann-like Domain"/>
    <property type="match status" value="1"/>
</dbReference>
<evidence type="ECO:0000256" key="4">
    <source>
        <dbReference type="PIRSR" id="PIRSR001553-1"/>
    </source>
</evidence>
<evidence type="ECO:0000256" key="3">
    <source>
        <dbReference type="ARBA" id="ARBA00060724"/>
    </source>
</evidence>
<dbReference type="NCBIfam" id="TIGR01019">
    <property type="entry name" value="sucCoAalpha"/>
    <property type="match status" value="1"/>
</dbReference>
<evidence type="ECO:0000313" key="9">
    <source>
        <dbReference type="Proteomes" id="UP000177187"/>
    </source>
</evidence>
<dbReference type="Gene3D" id="3.40.50.261">
    <property type="entry name" value="Succinyl-CoA synthetase domains"/>
    <property type="match status" value="1"/>
</dbReference>
<dbReference type="NCBIfam" id="NF004230">
    <property type="entry name" value="PRK05678.1"/>
    <property type="match status" value="1"/>
</dbReference>
<gene>
    <name evidence="8" type="ORF">A2Y64_06670</name>
</gene>
<reference evidence="8 9" key="1">
    <citation type="journal article" date="2016" name="Nat. Commun.">
        <title>Thousands of microbial genomes shed light on interconnected biogeochemical processes in an aquifer system.</title>
        <authorList>
            <person name="Anantharaman K."/>
            <person name="Brown C.T."/>
            <person name="Hug L.A."/>
            <person name="Sharon I."/>
            <person name="Castelle C.J."/>
            <person name="Probst A.J."/>
            <person name="Thomas B.C."/>
            <person name="Singh A."/>
            <person name="Wilkins M.J."/>
            <person name="Karaoz U."/>
            <person name="Brodie E.L."/>
            <person name="Williams K.H."/>
            <person name="Hubbard S.S."/>
            <person name="Banfield J.F."/>
        </authorList>
    </citation>
    <scope>NUCLEOTIDE SEQUENCE [LARGE SCALE GENOMIC DNA]</scope>
</reference>
<dbReference type="SUPFAM" id="SSF51735">
    <property type="entry name" value="NAD(P)-binding Rossmann-fold domains"/>
    <property type="match status" value="1"/>
</dbReference>
<dbReference type="GO" id="GO:0009361">
    <property type="term" value="C:succinate-CoA ligase complex (ADP-forming)"/>
    <property type="evidence" value="ECO:0007669"/>
    <property type="project" value="TreeGrafter"/>
</dbReference>
<dbReference type="InterPro" id="IPR036291">
    <property type="entry name" value="NAD(P)-bd_dom_sf"/>
</dbReference>
<dbReference type="InterPro" id="IPR005811">
    <property type="entry name" value="SUCC_ACL_C"/>
</dbReference>
<dbReference type="InterPro" id="IPR005810">
    <property type="entry name" value="CoA_lig_alpha"/>
</dbReference>
<dbReference type="FunFam" id="3.40.50.720:FF:000277">
    <property type="entry name" value="Succinate--CoA ligase [ADP-forming] subunit alpha"/>
    <property type="match status" value="1"/>
</dbReference>
<feature type="active site" description="Tele-phosphohistidine intermediate" evidence="4">
    <location>
        <position position="246"/>
    </location>
</feature>
<dbReference type="PRINTS" id="PR01798">
    <property type="entry name" value="SCOASYNTHASE"/>
</dbReference>
<dbReference type="SUPFAM" id="SSF52210">
    <property type="entry name" value="Succinyl-CoA synthetase domains"/>
    <property type="match status" value="1"/>
</dbReference>
<dbReference type="GO" id="GO:0004776">
    <property type="term" value="F:succinate-CoA ligase (GDP-forming) activity"/>
    <property type="evidence" value="ECO:0007669"/>
    <property type="project" value="TreeGrafter"/>
</dbReference>
<dbReference type="AlphaFoldDB" id="A0A1F5FHE4"/>
<dbReference type="EC" id="6.2.1.5" evidence="6"/>
<evidence type="ECO:0000259" key="7">
    <source>
        <dbReference type="SMART" id="SM00881"/>
    </source>
</evidence>
<dbReference type="PIRSF" id="PIRSF001553">
    <property type="entry name" value="SucCS_alpha"/>
    <property type="match status" value="1"/>
</dbReference>
<dbReference type="UniPathway" id="UPA00223">
    <property type="reaction ID" value="UER00999"/>
</dbReference>
<dbReference type="PROSITE" id="PS00399">
    <property type="entry name" value="SUCCINYL_COA_LIG_2"/>
    <property type="match status" value="1"/>
</dbReference>
<dbReference type="InterPro" id="IPR003781">
    <property type="entry name" value="CoA-bd"/>
</dbReference>
<dbReference type="GO" id="GO:0004775">
    <property type="term" value="F:succinate-CoA ligase (ADP-forming) activity"/>
    <property type="evidence" value="ECO:0007669"/>
    <property type="project" value="UniProtKB-EC"/>
</dbReference>
<comment type="similarity">
    <text evidence="3 5">Belongs to the succinate/malate CoA ligase alpha subunit family.</text>
</comment>
<evidence type="ECO:0000256" key="1">
    <source>
        <dbReference type="ARBA" id="ARBA00022598"/>
    </source>
</evidence>
<dbReference type="Pfam" id="PF02629">
    <property type="entry name" value="CoA_binding"/>
    <property type="match status" value="1"/>
</dbReference>
<dbReference type="SMART" id="SM00881">
    <property type="entry name" value="CoA_binding"/>
    <property type="match status" value="1"/>
</dbReference>
<dbReference type="InterPro" id="IPR017440">
    <property type="entry name" value="Cit_synth/succinyl-CoA_lig_AS"/>
</dbReference>
<dbReference type="Pfam" id="PF00549">
    <property type="entry name" value="Ligase_CoA"/>
    <property type="match status" value="1"/>
</dbReference>
<accession>A0A1F5FHE4</accession>
<evidence type="ECO:0000256" key="6">
    <source>
        <dbReference type="RuleBase" id="RU000699"/>
    </source>
</evidence>
<sequence>MAILVDENSRVLVQGVTGKTGRFHASRMLSYGTRVVAGISPGKGGQEVEGVPVFDTVAEAVEATGADVSVLFLPARYVLDSAVEACRAGLRLVVVVPEHIPVHDMLRLREESQKSGTQVLGGNTAGVISPGRCNVGIIPPLAFERGRVGTLSRSGSITYYIADTLTRSGYGESTCVGMGGDPVLGSTYNDLLPLFDADDGTDAVVITGEIGGIYEELSAPAIRAMKKPVVAMIGGVFAPLGKRMGHAGAIVEGRMGTAESKFAALEGAGASIAKTFEDIPRILGELGIRPANEPHVIEGGRVGG</sequence>
<comment type="catalytic activity">
    <reaction evidence="6">
        <text>succinate + ATP + CoA = succinyl-CoA + ADP + phosphate</text>
        <dbReference type="Rhea" id="RHEA:17661"/>
        <dbReference type="ChEBI" id="CHEBI:30031"/>
        <dbReference type="ChEBI" id="CHEBI:30616"/>
        <dbReference type="ChEBI" id="CHEBI:43474"/>
        <dbReference type="ChEBI" id="CHEBI:57287"/>
        <dbReference type="ChEBI" id="CHEBI:57292"/>
        <dbReference type="ChEBI" id="CHEBI:456216"/>
        <dbReference type="EC" id="6.2.1.5"/>
    </reaction>
</comment>
<comment type="caution">
    <text evidence="8">The sequence shown here is derived from an EMBL/GenBank/DDBJ whole genome shotgun (WGS) entry which is preliminary data.</text>
</comment>
<comment type="subunit">
    <text evidence="6">Heterotetramer of two alpha and two beta subunits.</text>
</comment>
<dbReference type="GO" id="GO:0000166">
    <property type="term" value="F:nucleotide binding"/>
    <property type="evidence" value="ECO:0007669"/>
    <property type="project" value="UniProtKB-KW"/>
</dbReference>
<keyword evidence="6" id="KW-0816">Tricarboxylic acid cycle</keyword>
<proteinExistence type="inferred from homology"/>
<evidence type="ECO:0000313" key="8">
    <source>
        <dbReference type="EMBL" id="OGD79065.1"/>
    </source>
</evidence>
<keyword evidence="1 5" id="KW-0436">Ligase</keyword>
<keyword evidence="2 6" id="KW-0547">Nucleotide-binding</keyword>
<dbReference type="PANTHER" id="PTHR11117">
    <property type="entry name" value="SUCCINYL-COA LIGASE SUBUNIT ALPHA"/>
    <property type="match status" value="1"/>
</dbReference>